<accession>A0A2N3I100</accession>
<comment type="similarity">
    <text evidence="1">Belongs to the sigma-70 factor family. ECF subfamily.</text>
</comment>
<sequence length="184" mass="21425">MKLSEEHVKKFMNGDLKVFNKIHQDMYHSLCLYGAKIIPEEDVVDDAVQEAFIALWDKRNSLDNIFRIKGYLYTVVRNKIITHIRLKKTVSIESTPIELEEEDFNEYILKEEAYKLLRDAIANLPERTQLVINFKIGGYSNKEIAENLEISVNTVKTLQKAGYSKLRAQLKENVFVLILLTELF</sequence>
<feature type="domain" description="RNA polymerase sigma-70 region 2" evidence="5">
    <location>
        <begin position="43"/>
        <end position="87"/>
    </location>
</feature>
<evidence type="ECO:0000256" key="1">
    <source>
        <dbReference type="ARBA" id="ARBA00010641"/>
    </source>
</evidence>
<evidence type="ECO:0000259" key="6">
    <source>
        <dbReference type="Pfam" id="PF08281"/>
    </source>
</evidence>
<gene>
    <name evidence="7" type="ORF">BZG02_07840</name>
</gene>
<dbReference type="PANTHER" id="PTHR43133:SF46">
    <property type="entry name" value="RNA POLYMERASE SIGMA-70 FACTOR ECF SUBFAMILY"/>
    <property type="match status" value="1"/>
</dbReference>
<keyword evidence="8" id="KW-1185">Reference proteome</keyword>
<feature type="domain" description="RNA polymerase sigma factor 70 region 4 type 2" evidence="6">
    <location>
        <begin position="116"/>
        <end position="158"/>
    </location>
</feature>
<dbReference type="NCBIfam" id="TIGR02937">
    <property type="entry name" value="sigma70-ECF"/>
    <property type="match status" value="1"/>
</dbReference>
<keyword evidence="4" id="KW-0804">Transcription</keyword>
<dbReference type="Gene3D" id="1.10.1740.10">
    <property type="match status" value="1"/>
</dbReference>
<evidence type="ECO:0000256" key="2">
    <source>
        <dbReference type="ARBA" id="ARBA00023015"/>
    </source>
</evidence>
<dbReference type="EMBL" id="MVDD01000004">
    <property type="protein sequence ID" value="PKQ63913.1"/>
    <property type="molecule type" value="Genomic_DNA"/>
</dbReference>
<dbReference type="InterPro" id="IPR013325">
    <property type="entry name" value="RNA_pol_sigma_r2"/>
</dbReference>
<dbReference type="InterPro" id="IPR007627">
    <property type="entry name" value="RNA_pol_sigma70_r2"/>
</dbReference>
<dbReference type="RefSeq" id="WP_101260861.1">
    <property type="nucleotide sequence ID" value="NZ_MVDD01000004.1"/>
</dbReference>
<dbReference type="SUPFAM" id="SSF88946">
    <property type="entry name" value="Sigma2 domain of RNA polymerase sigma factors"/>
    <property type="match status" value="1"/>
</dbReference>
<dbReference type="InterPro" id="IPR039425">
    <property type="entry name" value="RNA_pol_sigma-70-like"/>
</dbReference>
<dbReference type="SUPFAM" id="SSF88659">
    <property type="entry name" value="Sigma3 and sigma4 domains of RNA polymerase sigma factors"/>
    <property type="match status" value="1"/>
</dbReference>
<comment type="caution">
    <text evidence="7">The sequence shown here is derived from an EMBL/GenBank/DDBJ whole genome shotgun (WGS) entry which is preliminary data.</text>
</comment>
<dbReference type="InterPro" id="IPR013249">
    <property type="entry name" value="RNA_pol_sigma70_r4_t2"/>
</dbReference>
<dbReference type="AlphaFoldDB" id="A0A2N3I100"/>
<dbReference type="InterPro" id="IPR013324">
    <property type="entry name" value="RNA_pol_sigma_r3/r4-like"/>
</dbReference>
<dbReference type="Proteomes" id="UP000233535">
    <property type="component" value="Unassembled WGS sequence"/>
</dbReference>
<evidence type="ECO:0000313" key="7">
    <source>
        <dbReference type="EMBL" id="PKQ63913.1"/>
    </source>
</evidence>
<dbReference type="InterPro" id="IPR036388">
    <property type="entry name" value="WH-like_DNA-bd_sf"/>
</dbReference>
<dbReference type="GO" id="GO:0016987">
    <property type="term" value="F:sigma factor activity"/>
    <property type="evidence" value="ECO:0007669"/>
    <property type="project" value="UniProtKB-KW"/>
</dbReference>
<name>A0A2N3I100_9BACT</name>
<evidence type="ECO:0000259" key="5">
    <source>
        <dbReference type="Pfam" id="PF04542"/>
    </source>
</evidence>
<dbReference type="GO" id="GO:0006352">
    <property type="term" value="P:DNA-templated transcription initiation"/>
    <property type="evidence" value="ECO:0007669"/>
    <property type="project" value="InterPro"/>
</dbReference>
<dbReference type="GO" id="GO:0003677">
    <property type="term" value="F:DNA binding"/>
    <property type="evidence" value="ECO:0007669"/>
    <property type="project" value="InterPro"/>
</dbReference>
<dbReference type="Pfam" id="PF04542">
    <property type="entry name" value="Sigma70_r2"/>
    <property type="match status" value="1"/>
</dbReference>
<dbReference type="InterPro" id="IPR014284">
    <property type="entry name" value="RNA_pol_sigma-70_dom"/>
</dbReference>
<dbReference type="Gene3D" id="1.10.10.10">
    <property type="entry name" value="Winged helix-like DNA-binding domain superfamily/Winged helix DNA-binding domain"/>
    <property type="match status" value="1"/>
</dbReference>
<dbReference type="PANTHER" id="PTHR43133">
    <property type="entry name" value="RNA POLYMERASE ECF-TYPE SIGMA FACTO"/>
    <property type="match status" value="1"/>
</dbReference>
<evidence type="ECO:0000313" key="8">
    <source>
        <dbReference type="Proteomes" id="UP000233535"/>
    </source>
</evidence>
<dbReference type="Pfam" id="PF08281">
    <property type="entry name" value="Sigma70_r4_2"/>
    <property type="match status" value="1"/>
</dbReference>
<dbReference type="OrthoDB" id="1493347at2"/>
<keyword evidence="2" id="KW-0805">Transcription regulation</keyword>
<protein>
    <recommendedName>
        <fullName evidence="9">HTH luxR-type domain-containing protein</fullName>
    </recommendedName>
</protein>
<evidence type="ECO:0000256" key="4">
    <source>
        <dbReference type="ARBA" id="ARBA00023163"/>
    </source>
</evidence>
<organism evidence="7 8">
    <name type="scientific">Labilibaculum filiforme</name>
    <dbReference type="NCBI Taxonomy" id="1940526"/>
    <lineage>
        <taxon>Bacteria</taxon>
        <taxon>Pseudomonadati</taxon>
        <taxon>Bacteroidota</taxon>
        <taxon>Bacteroidia</taxon>
        <taxon>Marinilabiliales</taxon>
        <taxon>Marinifilaceae</taxon>
        <taxon>Labilibaculum</taxon>
    </lineage>
</organism>
<proteinExistence type="inferred from homology"/>
<evidence type="ECO:0008006" key="9">
    <source>
        <dbReference type="Google" id="ProtNLM"/>
    </source>
</evidence>
<reference evidence="7 8" key="1">
    <citation type="journal article" date="2017" name="Front. Microbiol.">
        <title>Labilibaculum manganireducens gen. nov., sp. nov. and Labilibaculum filiforme sp. nov., Novel Bacteroidetes Isolated from Subsurface Sediments of the Baltic Sea.</title>
        <authorList>
            <person name="Vandieken V."/>
            <person name="Marshall I.P."/>
            <person name="Niemann H."/>
            <person name="Engelen B."/>
            <person name="Cypionka H."/>
        </authorList>
    </citation>
    <scope>NUCLEOTIDE SEQUENCE [LARGE SCALE GENOMIC DNA]</scope>
    <source>
        <strain evidence="7 8">59.16B</strain>
    </source>
</reference>
<keyword evidence="3" id="KW-0731">Sigma factor</keyword>
<evidence type="ECO:0000256" key="3">
    <source>
        <dbReference type="ARBA" id="ARBA00023082"/>
    </source>
</evidence>